<dbReference type="AlphaFoldDB" id="A0A1C4ESN3"/>
<gene>
    <name evidence="1" type="ORF">BC05F1_03875</name>
</gene>
<accession>A0A1C4ESN3</accession>
<dbReference type="RefSeq" id="WP_088122871.1">
    <property type="nucleotide sequence ID" value="NZ_FMBE01000013.1"/>
</dbReference>
<sequence>MAKASAFRYSVPSVDGEGWGIFLLDQSGIFTAVTDFGNFAYWFSLRENESVEEFLLSTRPDQILCKIANEDVVDIEETIKYIKENLLCDRREGRFTEEDARVEWKLIEELQVDLDEYSNDVAFQYWYDKTKIQFDDGFYQYKYPSAAVRFSNETFVRLQEKLKEELLSVAL</sequence>
<proteinExistence type="predicted"/>
<reference evidence="2" key="1">
    <citation type="submission" date="2016-08" db="EMBL/GenBank/DDBJ databases">
        <authorList>
            <person name="Loux V."/>
            <person name="Rue O."/>
        </authorList>
    </citation>
    <scope>NUCLEOTIDE SEQUENCE [LARGE SCALE GENOMIC DNA]</scope>
    <source>
        <strain evidence="2">INRA Bc05-F1</strain>
    </source>
</reference>
<evidence type="ECO:0000313" key="1">
    <source>
        <dbReference type="EMBL" id="SCC46678.1"/>
    </source>
</evidence>
<dbReference type="Proteomes" id="UP000196052">
    <property type="component" value="Unassembled WGS sequence"/>
</dbReference>
<dbReference type="Pfam" id="PF26211">
    <property type="entry name" value="Phage_phiTE_072"/>
    <property type="match status" value="1"/>
</dbReference>
<dbReference type="EMBL" id="FMBE01000013">
    <property type="protein sequence ID" value="SCC46678.1"/>
    <property type="molecule type" value="Genomic_DNA"/>
</dbReference>
<evidence type="ECO:0000313" key="2">
    <source>
        <dbReference type="Proteomes" id="UP000196052"/>
    </source>
</evidence>
<organism evidence="1 2">
    <name type="scientific">Bacillus wiedmannii</name>
    <dbReference type="NCBI Taxonomy" id="1890302"/>
    <lineage>
        <taxon>Bacteria</taxon>
        <taxon>Bacillati</taxon>
        <taxon>Bacillota</taxon>
        <taxon>Bacilli</taxon>
        <taxon>Bacillales</taxon>
        <taxon>Bacillaceae</taxon>
        <taxon>Bacillus</taxon>
        <taxon>Bacillus cereus group</taxon>
    </lineage>
</organism>
<name>A0A1C4ESN3_9BACI</name>
<protein>
    <submittedName>
        <fullName evidence="1">Uncharacterized protein</fullName>
    </submittedName>
</protein>
<dbReference type="InterPro" id="IPR058701">
    <property type="entry name" value="PhiTE_072-like"/>
</dbReference>